<protein>
    <recommendedName>
        <fullName evidence="6">DUF3048 domain-containing protein</fullName>
    </recommendedName>
</protein>
<evidence type="ECO:0000313" key="4">
    <source>
        <dbReference type="EMBL" id="OGK16947.1"/>
    </source>
</evidence>
<evidence type="ECO:0000259" key="2">
    <source>
        <dbReference type="Pfam" id="PF11258"/>
    </source>
</evidence>
<evidence type="ECO:0000256" key="1">
    <source>
        <dbReference type="SAM" id="MobiDB-lite"/>
    </source>
</evidence>
<evidence type="ECO:0000259" key="3">
    <source>
        <dbReference type="Pfam" id="PF17479"/>
    </source>
</evidence>
<feature type="domain" description="DUF3048" evidence="2">
    <location>
        <begin position="74"/>
        <end position="222"/>
    </location>
</feature>
<dbReference type="Proteomes" id="UP000177208">
    <property type="component" value="Unassembled WGS sequence"/>
</dbReference>
<reference evidence="4 5" key="1">
    <citation type="journal article" date="2016" name="Nat. Commun.">
        <title>Thousands of microbial genomes shed light on interconnected biogeochemical processes in an aquifer system.</title>
        <authorList>
            <person name="Anantharaman K."/>
            <person name="Brown C.T."/>
            <person name="Hug L.A."/>
            <person name="Sharon I."/>
            <person name="Castelle C.J."/>
            <person name="Probst A.J."/>
            <person name="Thomas B.C."/>
            <person name="Singh A."/>
            <person name="Wilkins M.J."/>
            <person name="Karaoz U."/>
            <person name="Brodie E.L."/>
            <person name="Williams K.H."/>
            <person name="Hubbard S.S."/>
            <person name="Banfield J.F."/>
        </authorList>
    </citation>
    <scope>NUCLEOTIDE SEQUENCE [LARGE SCALE GENOMIC DNA]</scope>
</reference>
<evidence type="ECO:0008006" key="6">
    <source>
        <dbReference type="Google" id="ProtNLM"/>
    </source>
</evidence>
<dbReference type="InterPro" id="IPR023158">
    <property type="entry name" value="YerB-like_sf"/>
</dbReference>
<evidence type="ECO:0000313" key="5">
    <source>
        <dbReference type="Proteomes" id="UP000177208"/>
    </source>
</evidence>
<dbReference type="Gene3D" id="3.50.90.10">
    <property type="entry name" value="YerB-like"/>
    <property type="match status" value="1"/>
</dbReference>
<dbReference type="EMBL" id="MFZG01000015">
    <property type="protein sequence ID" value="OGK16947.1"/>
    <property type="molecule type" value="Genomic_DNA"/>
</dbReference>
<dbReference type="InterPro" id="IPR021416">
    <property type="entry name" value="DUF3048_N"/>
</dbReference>
<dbReference type="InterPro" id="IPR035328">
    <property type="entry name" value="DUF3048_C"/>
</dbReference>
<dbReference type="Pfam" id="PF11258">
    <property type="entry name" value="DUF3048"/>
    <property type="match status" value="1"/>
</dbReference>
<comment type="caution">
    <text evidence="4">The sequence shown here is derived from an EMBL/GenBank/DDBJ whole genome shotgun (WGS) entry which is preliminary data.</text>
</comment>
<proteinExistence type="predicted"/>
<name>A0A1F7GDJ5_9BACT</name>
<feature type="region of interest" description="Disordered" evidence="1">
    <location>
        <begin position="38"/>
        <end position="61"/>
    </location>
</feature>
<dbReference type="SUPFAM" id="SSF159774">
    <property type="entry name" value="YerB-like"/>
    <property type="match status" value="1"/>
</dbReference>
<accession>A0A1F7GDJ5</accession>
<dbReference type="Pfam" id="PF17479">
    <property type="entry name" value="DUF3048_C"/>
    <property type="match status" value="1"/>
</dbReference>
<feature type="domain" description="DUF3048" evidence="3">
    <location>
        <begin position="267"/>
        <end position="377"/>
    </location>
</feature>
<feature type="compositionally biased region" description="Polar residues" evidence="1">
    <location>
        <begin position="38"/>
        <end position="50"/>
    </location>
</feature>
<sequence length="388" mass="43685">MINKKKAVIIFVLSFLLSGFFTYTLTAKGSVNILNQSNYTPPDTSDSESGPEQKANEAKTEECPLNGQLYGKSSKSKWDKRRPLGIMVENSTEARPQSGLSSADIVYEAVAEGGITRFLAIYYCEDASYVGPVRSARIYFIKLLQEYGDYPLYAHVGGANTDGPADALGEIDDLGWGLYNDLNQFGVPFPYYWRDYERLPGRVTEHTVYTNAEKLWEYAKSKRNLTNSDKKGKFWDTNFAGWKFRDEAVDRSKTSLTKVGFGFWDKFSAAHAVEWEYDKIKNSFKRNNGGVTHIDKNTDKQLEAKNIVVVFSAESAANDGYPGGHLLYKLTGSGRALVFQDGKAIEATWNKKNEETRMKFFDETGKDISFVRGKIFVEVLPIGNKVNY</sequence>
<gene>
    <name evidence="4" type="ORF">A2774_00420</name>
</gene>
<organism evidence="4 5">
    <name type="scientific">Candidatus Roizmanbacteria bacterium RIFCSPHIGHO2_01_FULL_39_12c</name>
    <dbReference type="NCBI Taxonomy" id="1802031"/>
    <lineage>
        <taxon>Bacteria</taxon>
        <taxon>Candidatus Roizmaniibacteriota</taxon>
    </lineage>
</organism>
<dbReference type="AlphaFoldDB" id="A0A1F7GDJ5"/>